<name>A0AAV7UWD4_PLEWA</name>
<evidence type="ECO:0000313" key="3">
    <source>
        <dbReference type="Proteomes" id="UP001066276"/>
    </source>
</evidence>
<evidence type="ECO:0000256" key="1">
    <source>
        <dbReference type="SAM" id="Phobius"/>
    </source>
</evidence>
<feature type="transmembrane region" description="Helical" evidence="1">
    <location>
        <begin position="21"/>
        <end position="44"/>
    </location>
</feature>
<gene>
    <name evidence="2" type="ORF">NDU88_002667</name>
</gene>
<accession>A0AAV7UWD4</accession>
<feature type="transmembrane region" description="Helical" evidence="1">
    <location>
        <begin position="64"/>
        <end position="94"/>
    </location>
</feature>
<sequence>MRVGSIFFKVRSQPWPDYRVSVMPGSVLIVLCPCHCTAALAVTLTGTFRPMLDLTHVTGRRDLVMPRCGALVFLSTVDVWAIIVAAVATALSALHKADCARIRLDGHPDSVSSADFIPWSPGAWWAVDFQG</sequence>
<keyword evidence="1" id="KW-0472">Membrane</keyword>
<comment type="caution">
    <text evidence="2">The sequence shown here is derived from an EMBL/GenBank/DDBJ whole genome shotgun (WGS) entry which is preliminary data.</text>
</comment>
<keyword evidence="1" id="KW-0812">Transmembrane</keyword>
<proteinExistence type="predicted"/>
<dbReference type="AlphaFoldDB" id="A0AAV7UWD4"/>
<protein>
    <submittedName>
        <fullName evidence="2">Uncharacterized protein</fullName>
    </submittedName>
</protein>
<organism evidence="2 3">
    <name type="scientific">Pleurodeles waltl</name>
    <name type="common">Iberian ribbed newt</name>
    <dbReference type="NCBI Taxonomy" id="8319"/>
    <lineage>
        <taxon>Eukaryota</taxon>
        <taxon>Metazoa</taxon>
        <taxon>Chordata</taxon>
        <taxon>Craniata</taxon>
        <taxon>Vertebrata</taxon>
        <taxon>Euteleostomi</taxon>
        <taxon>Amphibia</taxon>
        <taxon>Batrachia</taxon>
        <taxon>Caudata</taxon>
        <taxon>Salamandroidea</taxon>
        <taxon>Salamandridae</taxon>
        <taxon>Pleurodelinae</taxon>
        <taxon>Pleurodeles</taxon>
    </lineage>
</organism>
<keyword evidence="1" id="KW-1133">Transmembrane helix</keyword>
<dbReference type="Proteomes" id="UP001066276">
    <property type="component" value="Chromosome 2_2"/>
</dbReference>
<keyword evidence="3" id="KW-1185">Reference proteome</keyword>
<reference evidence="2" key="1">
    <citation type="journal article" date="2022" name="bioRxiv">
        <title>Sequencing and chromosome-scale assembly of the giantPleurodeles waltlgenome.</title>
        <authorList>
            <person name="Brown T."/>
            <person name="Elewa A."/>
            <person name="Iarovenko S."/>
            <person name="Subramanian E."/>
            <person name="Araus A.J."/>
            <person name="Petzold A."/>
            <person name="Susuki M."/>
            <person name="Suzuki K.-i.T."/>
            <person name="Hayashi T."/>
            <person name="Toyoda A."/>
            <person name="Oliveira C."/>
            <person name="Osipova E."/>
            <person name="Leigh N.D."/>
            <person name="Simon A."/>
            <person name="Yun M.H."/>
        </authorList>
    </citation>
    <scope>NUCLEOTIDE SEQUENCE</scope>
    <source>
        <strain evidence="2">20211129_DDA</strain>
        <tissue evidence="2">Liver</tissue>
    </source>
</reference>
<dbReference type="EMBL" id="JANPWB010000004">
    <property type="protein sequence ID" value="KAJ1193369.1"/>
    <property type="molecule type" value="Genomic_DNA"/>
</dbReference>
<evidence type="ECO:0000313" key="2">
    <source>
        <dbReference type="EMBL" id="KAJ1193369.1"/>
    </source>
</evidence>